<organism evidence="3 4">
    <name type="scientific">Skeletonema marinoi</name>
    <dbReference type="NCBI Taxonomy" id="267567"/>
    <lineage>
        <taxon>Eukaryota</taxon>
        <taxon>Sar</taxon>
        <taxon>Stramenopiles</taxon>
        <taxon>Ochrophyta</taxon>
        <taxon>Bacillariophyta</taxon>
        <taxon>Coscinodiscophyceae</taxon>
        <taxon>Thalassiosirophycidae</taxon>
        <taxon>Thalassiosirales</taxon>
        <taxon>Skeletonemataceae</taxon>
        <taxon>Skeletonema</taxon>
        <taxon>Skeletonema marinoi-dohrnii complex</taxon>
    </lineage>
</organism>
<dbReference type="SUPFAM" id="SSF53098">
    <property type="entry name" value="Ribonuclease H-like"/>
    <property type="match status" value="1"/>
</dbReference>
<feature type="region of interest" description="Disordered" evidence="2">
    <location>
        <begin position="80"/>
        <end position="112"/>
    </location>
</feature>
<dbReference type="EC" id="3.1.13.4" evidence="3"/>
<dbReference type="GO" id="GO:0003723">
    <property type="term" value="F:RNA binding"/>
    <property type="evidence" value="ECO:0007669"/>
    <property type="project" value="TreeGrafter"/>
</dbReference>
<name>A0AAD9D7E0_9STRA</name>
<dbReference type="InterPro" id="IPR006941">
    <property type="entry name" value="RNase_CAF1"/>
</dbReference>
<dbReference type="Gene3D" id="3.30.420.10">
    <property type="entry name" value="Ribonuclease H-like superfamily/Ribonuclease H"/>
    <property type="match status" value="1"/>
</dbReference>
<dbReference type="GO" id="GO:0004535">
    <property type="term" value="F:poly(A)-specific ribonuclease activity"/>
    <property type="evidence" value="ECO:0007669"/>
    <property type="project" value="UniProtKB-EC"/>
</dbReference>
<dbReference type="PANTHER" id="PTHR15092:SF22">
    <property type="entry name" value="POLY(A)-SPECIFIC RIBONUCLEASE PNLDC1"/>
    <property type="match status" value="1"/>
</dbReference>
<proteinExistence type="inferred from homology"/>
<sequence>MVNVTKSNFLEQLRDLLVHLPTASFVSIDEEMTGISLPGSRNSRPNKVELPSERYTNLLKEVPERYAILQVGVAVFHKNPKYKDPSSPSGGGGGGGSPSRARASSTAAEEEQRLLANGGDSDAMEHAFMHREGALNQDELEDLTEREEDNEADRFMAFAEAAASGNLSVRRPGDTDAQAAARAAATAGIRMYEEEEEEEPPQPEYTSRIYNFYIFPNAWSDRELTLNPSTIKFLMENNMDFNKVFEEGVPFTTVKHAEVLKERYFRKHSNNEAKKNGDRTPTKKDRVTLTSTNDIAFVARVMANLREWIDSDDSNLHNLINGQEGTSLVLPPCNAFLRRCLYETIEAEYSGLLLERADLSPDAGPTARNQIRVIRLSPEERKRRENRLKVEEWEKLLLGNLGFTTVFQAISDVCNGKVLTKERIEGFLDGSFPSPSVPLNEGGMGVKSHSLFITG</sequence>
<gene>
    <name evidence="3" type="ORF">QTG54_012376</name>
</gene>
<evidence type="ECO:0000256" key="1">
    <source>
        <dbReference type="ARBA" id="ARBA00008372"/>
    </source>
</evidence>
<comment type="caution">
    <text evidence="3">The sequence shown here is derived from an EMBL/GenBank/DDBJ whole genome shotgun (WGS) entry which is preliminary data.</text>
</comment>
<dbReference type="Gene3D" id="3.30.1370.50">
    <property type="entry name" value="R3H-like domain"/>
    <property type="match status" value="1"/>
</dbReference>
<comment type="similarity">
    <text evidence="1">Belongs to the CAF1 family.</text>
</comment>
<dbReference type="InterPro" id="IPR036397">
    <property type="entry name" value="RNaseH_sf"/>
</dbReference>
<keyword evidence="4" id="KW-1185">Reference proteome</keyword>
<dbReference type="AlphaFoldDB" id="A0AAD9D7E0"/>
<dbReference type="InterPro" id="IPR036867">
    <property type="entry name" value="R3H_dom_sf"/>
</dbReference>
<dbReference type="EMBL" id="JATAAI010000027">
    <property type="protein sequence ID" value="KAK1736931.1"/>
    <property type="molecule type" value="Genomic_DNA"/>
</dbReference>
<reference evidence="3" key="1">
    <citation type="submission" date="2023-06" db="EMBL/GenBank/DDBJ databases">
        <title>Survivors Of The Sea: Transcriptome response of Skeletonema marinoi to long-term dormancy.</title>
        <authorList>
            <person name="Pinder M.I.M."/>
            <person name="Kourtchenko O."/>
            <person name="Robertson E.K."/>
            <person name="Larsson T."/>
            <person name="Maumus F."/>
            <person name="Osuna-Cruz C.M."/>
            <person name="Vancaester E."/>
            <person name="Stenow R."/>
            <person name="Vandepoele K."/>
            <person name="Ploug H."/>
            <person name="Bruchert V."/>
            <person name="Godhe A."/>
            <person name="Topel M."/>
        </authorList>
    </citation>
    <scope>NUCLEOTIDE SEQUENCE</scope>
    <source>
        <strain evidence="3">R05AC</strain>
    </source>
</reference>
<dbReference type="Proteomes" id="UP001224775">
    <property type="component" value="Unassembled WGS sequence"/>
</dbReference>
<accession>A0AAD9D7E0</accession>
<dbReference type="PANTHER" id="PTHR15092">
    <property type="entry name" value="POLY A -SPECIFIC RIBONUCLEASE/TARGET OF EGR1, MEMBER 1"/>
    <property type="match status" value="1"/>
</dbReference>
<dbReference type="SUPFAM" id="SSF82708">
    <property type="entry name" value="R3H domain"/>
    <property type="match status" value="1"/>
</dbReference>
<evidence type="ECO:0000313" key="4">
    <source>
        <dbReference type="Proteomes" id="UP001224775"/>
    </source>
</evidence>
<evidence type="ECO:0000256" key="2">
    <source>
        <dbReference type="SAM" id="MobiDB-lite"/>
    </source>
</evidence>
<dbReference type="Pfam" id="PF04857">
    <property type="entry name" value="CAF1"/>
    <property type="match status" value="1"/>
</dbReference>
<dbReference type="InterPro" id="IPR012337">
    <property type="entry name" value="RNaseH-like_sf"/>
</dbReference>
<keyword evidence="3" id="KW-0378">Hydrolase</keyword>
<evidence type="ECO:0000313" key="3">
    <source>
        <dbReference type="EMBL" id="KAK1736931.1"/>
    </source>
</evidence>
<protein>
    <submittedName>
        <fullName evidence="3">Poly(A)-specific ribonuclease</fullName>
        <ecNumber evidence="3">3.1.13.4</ecNumber>
    </submittedName>
</protein>
<dbReference type="InterPro" id="IPR051181">
    <property type="entry name" value="CAF1_poly(A)_ribonucleases"/>
</dbReference>